<proteinExistence type="predicted"/>
<dbReference type="OrthoDB" id="2677707at2"/>
<dbReference type="RefSeq" id="WP_046233074.1">
    <property type="nucleotide sequence ID" value="NZ_FONN01000014.1"/>
</dbReference>
<dbReference type="AlphaFoldDB" id="A0A1I2G6N6"/>
<reference evidence="2" key="1">
    <citation type="submission" date="2016-10" db="EMBL/GenBank/DDBJ databases">
        <authorList>
            <person name="Varghese N."/>
            <person name="Submissions S."/>
        </authorList>
    </citation>
    <scope>NUCLEOTIDE SEQUENCE [LARGE SCALE GENOMIC DNA]</scope>
    <source>
        <strain evidence="2">CGMCC 1.10223</strain>
    </source>
</reference>
<keyword evidence="2" id="KW-1185">Reference proteome</keyword>
<evidence type="ECO:0000313" key="2">
    <source>
        <dbReference type="Proteomes" id="UP000183410"/>
    </source>
</evidence>
<evidence type="ECO:0000313" key="1">
    <source>
        <dbReference type="EMBL" id="SFF12281.1"/>
    </source>
</evidence>
<gene>
    <name evidence="1" type="ORF">SAMN04487969_114153</name>
</gene>
<accession>A0A1I2G6N6</accession>
<organism evidence="1 2">
    <name type="scientific">Paenibacillus algorifonticola</name>
    <dbReference type="NCBI Taxonomy" id="684063"/>
    <lineage>
        <taxon>Bacteria</taxon>
        <taxon>Bacillati</taxon>
        <taxon>Bacillota</taxon>
        <taxon>Bacilli</taxon>
        <taxon>Bacillales</taxon>
        <taxon>Paenibacillaceae</taxon>
        <taxon>Paenibacillus</taxon>
    </lineage>
</organism>
<name>A0A1I2G6N6_9BACL</name>
<dbReference type="EMBL" id="FONN01000014">
    <property type="protein sequence ID" value="SFF12281.1"/>
    <property type="molecule type" value="Genomic_DNA"/>
</dbReference>
<protein>
    <submittedName>
        <fullName evidence="1">Uncharacterized protein</fullName>
    </submittedName>
</protein>
<dbReference type="Proteomes" id="UP000183410">
    <property type="component" value="Unassembled WGS sequence"/>
</dbReference>
<sequence length="213" mass="25167">MNQIKKEIYVKVTSMNYWWGVYGLDDLTGWEDIILYEKKDEQYNRLGSTCICTRVYLESAVKDLKKDRSEKAFVEKINKCLLGNSISYHYYYDKTGDEDFYELPFNNLPLNEKGVKPRSFEMWHPDERINEETIRQCVVEFCSRFLNIEPLSIHFYEAVAFEEARASFEMEQERWGSMKKIVFSDGAVSQLVQKASKPRNKILAMLKNSLRSK</sequence>